<name>U5D270_AMBTC</name>
<sequence length="64" mass="7473">MALYCNSLLSVISNRKRILSLLLGVLRPQVRMLWVLHTLGLQERKEKRFRVGVRLEGVQRLEEG</sequence>
<keyword evidence="2" id="KW-1185">Reference proteome</keyword>
<proteinExistence type="predicted"/>
<dbReference type="AlphaFoldDB" id="U5D270"/>
<accession>U5D270</accession>
<dbReference type="EMBL" id="KI392466">
    <property type="protein sequence ID" value="ERN16340.1"/>
    <property type="molecule type" value="Genomic_DNA"/>
</dbReference>
<reference evidence="2" key="1">
    <citation type="journal article" date="2013" name="Science">
        <title>The Amborella genome and the evolution of flowering plants.</title>
        <authorList>
            <consortium name="Amborella Genome Project"/>
        </authorList>
    </citation>
    <scope>NUCLEOTIDE SEQUENCE [LARGE SCALE GENOMIC DNA]</scope>
</reference>
<evidence type="ECO:0000313" key="1">
    <source>
        <dbReference type="EMBL" id="ERN16340.1"/>
    </source>
</evidence>
<dbReference type="Proteomes" id="UP000017836">
    <property type="component" value="Unassembled WGS sequence"/>
</dbReference>
<evidence type="ECO:0000313" key="2">
    <source>
        <dbReference type="Proteomes" id="UP000017836"/>
    </source>
</evidence>
<dbReference type="HOGENOM" id="CLU_2892595_0_0_1"/>
<protein>
    <submittedName>
        <fullName evidence="1">Uncharacterized protein</fullName>
    </submittedName>
</protein>
<feature type="non-terminal residue" evidence="1">
    <location>
        <position position="64"/>
    </location>
</feature>
<organism evidence="1 2">
    <name type="scientific">Amborella trichopoda</name>
    <dbReference type="NCBI Taxonomy" id="13333"/>
    <lineage>
        <taxon>Eukaryota</taxon>
        <taxon>Viridiplantae</taxon>
        <taxon>Streptophyta</taxon>
        <taxon>Embryophyta</taxon>
        <taxon>Tracheophyta</taxon>
        <taxon>Spermatophyta</taxon>
        <taxon>Magnoliopsida</taxon>
        <taxon>Amborellales</taxon>
        <taxon>Amborellaceae</taxon>
        <taxon>Amborella</taxon>
    </lineage>
</organism>
<gene>
    <name evidence="1" type="ORF">AMTR_s00182p00045950</name>
</gene>